<keyword evidence="15" id="KW-1133">Transmembrane helix</keyword>
<dbReference type="Pfam" id="PF00194">
    <property type="entry name" value="Carb_anhydrase"/>
    <property type="match status" value="1"/>
</dbReference>
<evidence type="ECO:0000256" key="15">
    <source>
        <dbReference type="SAM" id="Phobius"/>
    </source>
</evidence>
<dbReference type="PANTHER" id="PTHR18952">
    <property type="entry name" value="CARBONIC ANHYDRASE"/>
    <property type="match status" value="1"/>
</dbReference>
<dbReference type="Proteomes" id="UP000121784">
    <property type="component" value="Segment"/>
</dbReference>
<evidence type="ECO:0000256" key="4">
    <source>
        <dbReference type="ARBA" id="ARBA00011748"/>
    </source>
</evidence>
<dbReference type="PROSITE" id="PS51144">
    <property type="entry name" value="ALPHA_CA_2"/>
    <property type="match status" value="1"/>
</dbReference>
<evidence type="ECO:0000256" key="11">
    <source>
        <dbReference type="ARBA" id="ARBA00030449"/>
    </source>
</evidence>
<feature type="domain" description="Alpha-carbonic anhydrase" evidence="16">
    <location>
        <begin position="1"/>
        <end position="237"/>
    </location>
</feature>
<comment type="subcellular location">
    <subcellularLocation>
        <location evidence="2">Virion membrane</location>
    </subcellularLocation>
</comment>
<evidence type="ECO:0000256" key="2">
    <source>
        <dbReference type="ARBA" id="ARBA00004182"/>
    </source>
</evidence>
<evidence type="ECO:0000256" key="9">
    <source>
        <dbReference type="ARBA" id="ARBA00023157"/>
    </source>
</evidence>
<dbReference type="CDD" id="cd00326">
    <property type="entry name" value="alpha_CA"/>
    <property type="match status" value="1"/>
</dbReference>
<dbReference type="GO" id="GO:0055036">
    <property type="term" value="C:virion membrane"/>
    <property type="evidence" value="ECO:0007669"/>
    <property type="project" value="UniProtKB-SubCell"/>
</dbReference>
<dbReference type="GO" id="GO:0008270">
    <property type="term" value="F:zinc ion binding"/>
    <property type="evidence" value="ECO:0007669"/>
    <property type="project" value="InterPro"/>
</dbReference>
<dbReference type="PANTHER" id="PTHR18952:SF265">
    <property type="entry name" value="CARBONIC ANHYDRASE"/>
    <property type="match status" value="1"/>
</dbReference>
<feature type="transmembrane region" description="Helical" evidence="15">
    <location>
        <begin position="282"/>
        <end position="301"/>
    </location>
</feature>
<evidence type="ECO:0000256" key="1">
    <source>
        <dbReference type="ARBA" id="ARBA00003588"/>
    </source>
</evidence>
<keyword evidence="6" id="KW-0479">Metal-binding</keyword>
<keyword evidence="9" id="KW-1015">Disulfide bond</keyword>
<dbReference type="InterPro" id="IPR023561">
    <property type="entry name" value="Carbonic_anhydrase_a-class"/>
</dbReference>
<keyword evidence="10" id="KW-0456">Lyase</keyword>
<comment type="function">
    <text evidence="1">Binds to chondroitin sulfate on the cell surface to provide virion attachment to target cell.</text>
</comment>
<protein>
    <recommendedName>
        <fullName evidence="12">Cell surface-binding protein OPG105</fullName>
        <ecNumber evidence="5">4.2.1.1</ecNumber>
    </recommendedName>
    <alternativeName>
        <fullName evidence="11">Carbonic anhydrase homolog</fullName>
    </alternativeName>
</protein>
<sequence length="324" mass="37437">MQQSPIDIINNETIYKNYLSNLQITYNNKLPSKKLINDGRVLKIIFDDKSKDRLTINQGPLSNIYIAKEAHFHWGYENFGSEHLVDGFQYACELQIIHWNKIYNNFEEALTKDKGIAIVSILFNSSDNNNDDLEEVFNKIPSITKKNTSIDLKNFDLTKLLPNCLDYWTYNGSLTYDTFKNNVTWIIFKKPINIGIKQIHEFRKLTNNNDNGNILYINNNFRHEQNKIKDLKIYSSNPVTSTSCNFKNPVLVGTSGENGNDNKPPTSTPQGSNKDTSNNTTLYSILAIVGIFLIVLFVMYIRRRFIKNNNNVLYVYNTGKKYKI</sequence>
<dbReference type="GO" id="GO:0004089">
    <property type="term" value="F:carbonate dehydratase activity"/>
    <property type="evidence" value="ECO:0007669"/>
    <property type="project" value="UniProtKB-EC"/>
</dbReference>
<keyword evidence="15" id="KW-0812">Transmembrane</keyword>
<organism evidence="17 18">
    <name type="scientific">Cotia virus</name>
    <dbReference type="NCBI Taxonomy" id="39444"/>
    <lineage>
        <taxon>Viruses</taxon>
        <taxon>Varidnaviria</taxon>
        <taxon>Bamfordvirae</taxon>
        <taxon>Nucleocytoviricota</taxon>
        <taxon>Pokkesviricetes</taxon>
        <taxon>Chitovirales</taxon>
        <taxon>Poxviridae</taxon>
        <taxon>Chordopoxvirinae</taxon>
        <taxon>Oryzopoxvirus</taxon>
        <taxon>Oryzopoxvirus cotia</taxon>
    </lineage>
</organism>
<evidence type="ECO:0000313" key="17">
    <source>
        <dbReference type="EMBL" id="AIT70717.1"/>
    </source>
</evidence>
<dbReference type="SUPFAM" id="SSF51069">
    <property type="entry name" value="Carbonic anhydrase"/>
    <property type="match status" value="1"/>
</dbReference>
<comment type="catalytic activity">
    <reaction evidence="13">
        <text>hydrogencarbonate + H(+) = CO2 + H2O</text>
        <dbReference type="Rhea" id="RHEA:10748"/>
        <dbReference type="ChEBI" id="CHEBI:15377"/>
        <dbReference type="ChEBI" id="CHEBI:15378"/>
        <dbReference type="ChEBI" id="CHEBI:16526"/>
        <dbReference type="ChEBI" id="CHEBI:17544"/>
        <dbReference type="EC" id="4.2.1.1"/>
    </reaction>
</comment>
<feature type="region of interest" description="Disordered" evidence="14">
    <location>
        <begin position="255"/>
        <end position="275"/>
    </location>
</feature>
<evidence type="ECO:0000256" key="7">
    <source>
        <dbReference type="ARBA" id="ARBA00022833"/>
    </source>
</evidence>
<keyword evidence="7" id="KW-0862">Zinc</keyword>
<dbReference type="EC" id="4.2.1.1" evidence="5"/>
<evidence type="ECO:0000313" key="18">
    <source>
        <dbReference type="Proteomes" id="UP000121784"/>
    </source>
</evidence>
<keyword evidence="8 15" id="KW-0472">Membrane</keyword>
<comment type="similarity">
    <text evidence="3">Belongs to the alpha-carbonic anhydrase family.</text>
</comment>
<dbReference type="InterPro" id="IPR001148">
    <property type="entry name" value="CA_dom"/>
</dbReference>
<evidence type="ECO:0000256" key="12">
    <source>
        <dbReference type="ARBA" id="ARBA00034849"/>
    </source>
</evidence>
<evidence type="ECO:0000256" key="5">
    <source>
        <dbReference type="ARBA" id="ARBA00012925"/>
    </source>
</evidence>
<evidence type="ECO:0000256" key="13">
    <source>
        <dbReference type="ARBA" id="ARBA00048348"/>
    </source>
</evidence>
<evidence type="ECO:0000259" key="16">
    <source>
        <dbReference type="PROSITE" id="PS51144"/>
    </source>
</evidence>
<dbReference type="SMART" id="SM01057">
    <property type="entry name" value="Carb_anhydrase"/>
    <property type="match status" value="1"/>
</dbReference>
<evidence type="ECO:0000256" key="8">
    <source>
        <dbReference type="ARBA" id="ARBA00023136"/>
    </source>
</evidence>
<evidence type="ECO:0000256" key="14">
    <source>
        <dbReference type="SAM" id="MobiDB-lite"/>
    </source>
</evidence>
<dbReference type="InterPro" id="IPR036398">
    <property type="entry name" value="CA_dom_sf"/>
</dbReference>
<evidence type="ECO:0000256" key="10">
    <source>
        <dbReference type="ARBA" id="ARBA00023239"/>
    </source>
</evidence>
<name>A0A097IVS4_9POXV</name>
<comment type="subunit">
    <text evidence="4">Homodimer; disulfide-linked.</text>
</comment>
<dbReference type="EMBL" id="KM595078">
    <property type="protein sequence ID" value="AIT70717.1"/>
    <property type="molecule type" value="Genomic_DNA"/>
</dbReference>
<evidence type="ECO:0000256" key="3">
    <source>
        <dbReference type="ARBA" id="ARBA00010718"/>
    </source>
</evidence>
<evidence type="ECO:0000256" key="6">
    <source>
        <dbReference type="ARBA" id="ARBA00022723"/>
    </source>
</evidence>
<reference evidence="17 18" key="1">
    <citation type="submission" date="2014-09" db="EMBL/GenBank/DDBJ databases">
        <title>Complete Genome Sequence of the Embu Virus Strain SPAn 880.</title>
        <authorList>
            <person name="Ibrahim M.S."/>
            <person name="Antwerpen M.H."/>
            <person name="Georgi E."/>
            <person name="Vette P."/>
            <person name="Zoeller G."/>
            <person name="Meyer H."/>
        </authorList>
    </citation>
    <scope>NUCLEOTIDE SEQUENCE [LARGE SCALE GENOMIC DNA]</scope>
    <source>
        <strain evidence="17">SPAn880</strain>
    </source>
</reference>
<gene>
    <name evidence="17" type="primary">102</name>
</gene>
<dbReference type="Gene3D" id="3.10.200.10">
    <property type="entry name" value="Alpha carbonic anhydrase"/>
    <property type="match status" value="1"/>
</dbReference>
<accession>A0A097IVS4</accession>
<proteinExistence type="inferred from homology"/>